<evidence type="ECO:0008006" key="5">
    <source>
        <dbReference type="Google" id="ProtNLM"/>
    </source>
</evidence>
<keyword evidence="2" id="KW-0732">Signal</keyword>
<evidence type="ECO:0000256" key="2">
    <source>
        <dbReference type="SAM" id="SignalP"/>
    </source>
</evidence>
<proteinExistence type="predicted"/>
<dbReference type="EMBL" id="CP019312">
    <property type="protein sequence ID" value="APX12574.1"/>
    <property type="molecule type" value="Genomic_DNA"/>
</dbReference>
<dbReference type="KEGG" id="tom:BWR18_13460"/>
<sequence length="202" mass="21695">MMRWVLGLVMMAALSACASNRDLDEAPVPLGDFRLVHNIVVAENAQRGPLSRPATEAELTDAVKSAMAERFGRYDGASRYHFGISVEGYVLAQPGIPLVLAPKSALILNVTVWDDAAGGKLNDEPEQVTVLETFGTAPIIGTGYTMTAEEQLKELSQNAAKAVERFLVRQSREEGWFTPDPTAVATPTDIDADANPEVPAAL</sequence>
<feature type="compositionally biased region" description="Low complexity" evidence="1">
    <location>
        <begin position="178"/>
        <end position="189"/>
    </location>
</feature>
<dbReference type="RefSeq" id="WP_076628956.1">
    <property type="nucleotide sequence ID" value="NZ_CP019312.1"/>
</dbReference>
<dbReference type="PROSITE" id="PS51257">
    <property type="entry name" value="PROKAR_LIPOPROTEIN"/>
    <property type="match status" value="1"/>
</dbReference>
<feature type="chain" id="PRO_5012185017" description="DUF4136 domain-containing protein" evidence="2">
    <location>
        <begin position="19"/>
        <end position="202"/>
    </location>
</feature>
<dbReference type="Proteomes" id="UP000186336">
    <property type="component" value="Chromosome"/>
</dbReference>
<protein>
    <recommendedName>
        <fullName evidence="5">DUF4136 domain-containing protein</fullName>
    </recommendedName>
</protein>
<feature type="signal peptide" evidence="2">
    <location>
        <begin position="1"/>
        <end position="18"/>
    </location>
</feature>
<evidence type="ECO:0000256" key="1">
    <source>
        <dbReference type="SAM" id="MobiDB-lite"/>
    </source>
</evidence>
<organism evidence="3 4">
    <name type="scientific">Tateyamaria omphalii</name>
    <dbReference type="NCBI Taxonomy" id="299262"/>
    <lineage>
        <taxon>Bacteria</taxon>
        <taxon>Pseudomonadati</taxon>
        <taxon>Pseudomonadota</taxon>
        <taxon>Alphaproteobacteria</taxon>
        <taxon>Rhodobacterales</taxon>
        <taxon>Roseobacteraceae</taxon>
        <taxon>Tateyamaria</taxon>
    </lineage>
</organism>
<gene>
    <name evidence="3" type="ORF">BWR18_13460</name>
</gene>
<feature type="region of interest" description="Disordered" evidence="1">
    <location>
        <begin position="178"/>
        <end position="202"/>
    </location>
</feature>
<dbReference type="AlphaFoldDB" id="A0A1P8MWX3"/>
<evidence type="ECO:0000313" key="4">
    <source>
        <dbReference type="Proteomes" id="UP000186336"/>
    </source>
</evidence>
<name>A0A1P8MWX3_9RHOB</name>
<accession>A0A1P8MWX3</accession>
<evidence type="ECO:0000313" key="3">
    <source>
        <dbReference type="EMBL" id="APX12574.1"/>
    </source>
</evidence>
<dbReference type="OrthoDB" id="7834608at2"/>
<dbReference type="STRING" id="299262.BWR18_13460"/>
<keyword evidence="4" id="KW-1185">Reference proteome</keyword>
<reference evidence="3 4" key="1">
    <citation type="submission" date="2017-01" db="EMBL/GenBank/DDBJ databases">
        <title>Complete genome of Tateyamaria omphalii DOK1-4 isolated from seawater in Dokdo.</title>
        <authorList>
            <person name="Kim J.H."/>
            <person name="Chi W.-J."/>
        </authorList>
    </citation>
    <scope>NUCLEOTIDE SEQUENCE [LARGE SCALE GENOMIC DNA]</scope>
    <source>
        <strain evidence="3 4">DOK1-4</strain>
    </source>
</reference>